<dbReference type="EMBL" id="JACU01000005">
    <property type="protein sequence ID" value="KMS55091.1"/>
    <property type="molecule type" value="Genomic_DNA"/>
</dbReference>
<protein>
    <submittedName>
        <fullName evidence="2">Glycosyl transferase</fullName>
    </submittedName>
</protein>
<dbReference type="RefSeq" id="WP_148649379.1">
    <property type="nucleotide sequence ID" value="NZ_KQ130454.1"/>
</dbReference>
<dbReference type="GO" id="GO:0016757">
    <property type="term" value="F:glycosyltransferase activity"/>
    <property type="evidence" value="ECO:0007669"/>
    <property type="project" value="UniProtKB-ARBA"/>
</dbReference>
<evidence type="ECO:0000313" key="2">
    <source>
        <dbReference type="EMBL" id="KMS55091.1"/>
    </source>
</evidence>
<keyword evidence="3" id="KW-1185">Reference proteome</keyword>
<comment type="caution">
    <text evidence="2">The sequence shown here is derived from an EMBL/GenBank/DDBJ whole genome shotgun (WGS) entry which is preliminary data.</text>
</comment>
<evidence type="ECO:0000313" key="3">
    <source>
        <dbReference type="Proteomes" id="UP000052268"/>
    </source>
</evidence>
<feature type="domain" description="Glycosyltransferase subfamily 4-like N-terminal" evidence="1">
    <location>
        <begin position="38"/>
        <end position="211"/>
    </location>
</feature>
<proteinExistence type="predicted"/>
<reference evidence="2 3" key="1">
    <citation type="journal article" date="2015" name="G3 (Bethesda)">
        <title>Insights into Ongoing Evolution of the Hexachlorocyclohexane Catabolic Pathway from Comparative Genomics of Ten Sphingomonadaceae Strains.</title>
        <authorList>
            <person name="Pearce S.L."/>
            <person name="Oakeshott J.G."/>
            <person name="Pandey G."/>
        </authorList>
    </citation>
    <scope>NUCLEOTIDE SEQUENCE [LARGE SCALE GENOMIC DNA]</scope>
    <source>
        <strain evidence="2 3">LL02</strain>
    </source>
</reference>
<dbReference type="SUPFAM" id="SSF53756">
    <property type="entry name" value="UDP-Glycosyltransferase/glycogen phosphorylase"/>
    <property type="match status" value="1"/>
</dbReference>
<dbReference type="Pfam" id="PF13692">
    <property type="entry name" value="Glyco_trans_1_4"/>
    <property type="match status" value="1"/>
</dbReference>
<name>A0A0J7XTF1_9SPHN</name>
<dbReference type="AlphaFoldDB" id="A0A0J7XTF1"/>
<accession>A0A0J7XTF1</accession>
<dbReference type="Gene3D" id="3.40.50.2000">
    <property type="entry name" value="Glycogen Phosphorylase B"/>
    <property type="match status" value="2"/>
</dbReference>
<evidence type="ECO:0000259" key="1">
    <source>
        <dbReference type="Pfam" id="PF13439"/>
    </source>
</evidence>
<gene>
    <name evidence="2" type="ORF">V474_18720</name>
</gene>
<organism evidence="2 3">
    <name type="scientific">Novosphingobium barchaimii LL02</name>
    <dbReference type="NCBI Taxonomy" id="1114963"/>
    <lineage>
        <taxon>Bacteria</taxon>
        <taxon>Pseudomonadati</taxon>
        <taxon>Pseudomonadota</taxon>
        <taxon>Alphaproteobacteria</taxon>
        <taxon>Sphingomonadales</taxon>
        <taxon>Sphingomonadaceae</taxon>
        <taxon>Novosphingobium</taxon>
    </lineage>
</organism>
<dbReference type="InterPro" id="IPR028098">
    <property type="entry name" value="Glyco_trans_4-like_N"/>
</dbReference>
<dbReference type="PANTHER" id="PTHR45947:SF3">
    <property type="entry name" value="SULFOQUINOVOSYL TRANSFERASE SQD2"/>
    <property type="match status" value="1"/>
</dbReference>
<dbReference type="Proteomes" id="UP000052268">
    <property type="component" value="Unassembled WGS sequence"/>
</dbReference>
<dbReference type="PATRIC" id="fig|1114963.3.peg.2581"/>
<dbReference type="OrthoDB" id="9801573at2"/>
<dbReference type="PANTHER" id="PTHR45947">
    <property type="entry name" value="SULFOQUINOVOSYL TRANSFERASE SQD2"/>
    <property type="match status" value="1"/>
</dbReference>
<sequence length="381" mass="42863">MLNLLPIASGEDDDALLASVRQRYRKVAIVHYWLVTMRGGERVIERLLHLFPGADIFTHVYDESRVSRTIAQAKVTTSFIQRLPGAARHYQKYLPLMPMALEQLDLRGYDLVISSESGPAKGVITDPDAMHLCYVHSPMRYLWDHYHQYRESTGAFNRAIMPFLFHRLRTWDVASASRVDRYVANSRFIQRRIGRAWDKPSTVVHPPVDVSLFSPSAQIDQNYLWVGQLVPYKRPDLAVEAFNRLGLPLLVVGEGPMAPALRRMAGPNVTIIPRLDFASLRAHYARCRGFVFTAEEDFGIVPVEVMASGRPVIAFGKGGALDSIVDQQTGLFFSEQTVDSLIDAVSRFEDWLPSFDPAVAVLQASRFSPAVFDSGILRSLM</sequence>
<dbReference type="Pfam" id="PF13439">
    <property type="entry name" value="Glyco_transf_4"/>
    <property type="match status" value="1"/>
</dbReference>
<keyword evidence="2" id="KW-0808">Transferase</keyword>
<dbReference type="InterPro" id="IPR050194">
    <property type="entry name" value="Glycosyltransferase_grp1"/>
</dbReference>